<dbReference type="Pfam" id="PF19150">
    <property type="entry name" value="DUF5832"/>
    <property type="match status" value="1"/>
</dbReference>
<organism evidence="2">
    <name type="scientific">Virus NIOZ-UU159</name>
    <dbReference type="NCBI Taxonomy" id="2763270"/>
    <lineage>
        <taxon>Viruses</taxon>
    </lineage>
</organism>
<dbReference type="EMBL" id="MW030598">
    <property type="protein sequence ID" value="QPI16741.1"/>
    <property type="molecule type" value="Genomic_DNA"/>
</dbReference>
<protein>
    <submittedName>
        <fullName evidence="2">Uncharacterized protein</fullName>
    </submittedName>
</protein>
<reference evidence="2" key="1">
    <citation type="submission" date="2020-08" db="EMBL/GenBank/DDBJ databases">
        <title>Bridging the membrane lipid divide: bacteria of the FCB group superphylum have the potential to synthesize archaeal ether lipids.</title>
        <authorList>
            <person name="Villanueva L."/>
            <person name="von Meijenfeldt F.A.B."/>
            <person name="Westbye A.B."/>
            <person name="Yadav S."/>
            <person name="Hopmans E.C."/>
            <person name="Dutilh B.E."/>
            <person name="Sinninghe Damste J.S."/>
        </authorList>
    </citation>
    <scope>NUCLEOTIDE SEQUENCE</scope>
    <source>
        <strain evidence="2">NIOZ-UU159</strain>
    </source>
</reference>
<feature type="compositionally biased region" description="Polar residues" evidence="1">
    <location>
        <begin position="211"/>
        <end position="228"/>
    </location>
</feature>
<proteinExistence type="predicted"/>
<evidence type="ECO:0000313" key="2">
    <source>
        <dbReference type="EMBL" id="QPI16741.1"/>
    </source>
</evidence>
<gene>
    <name evidence="2" type="ORF">NIOZUU159_00236</name>
</gene>
<name>A0A7S9SUT8_9VIRU</name>
<sequence>MTLTDKKIELVDPRVEDHLDEDKPIRGQKYVLLSFVSPEDVIINKEALFFSKFIESFSTNVKEIFGSIKEKYPETKDVIDSICDNHKYIFDAKEMDEQYKFFKSVKGQELEAKYHADNKGVTSIRGVKVRGCFETIEEAKTRSEFLKKLGDKFHIYVGEVGCWCAWAPDPEFIKDVEYSNTQLNTLMKEYKQNMDDKDTVFESRKNSIVAASQQPVGAETSSSQTPSDALNDEITDDTNVELTSIKESIENVDVWSERKQE</sequence>
<feature type="region of interest" description="Disordered" evidence="1">
    <location>
        <begin position="211"/>
        <end position="237"/>
    </location>
</feature>
<dbReference type="InterPro" id="IPR043872">
    <property type="entry name" value="DUF5832"/>
</dbReference>
<accession>A0A7S9SUT8</accession>
<evidence type="ECO:0000256" key="1">
    <source>
        <dbReference type="SAM" id="MobiDB-lite"/>
    </source>
</evidence>